<organism evidence="1 2">
    <name type="scientific">Kickxella alabastrina</name>
    <dbReference type="NCBI Taxonomy" id="61397"/>
    <lineage>
        <taxon>Eukaryota</taxon>
        <taxon>Fungi</taxon>
        <taxon>Fungi incertae sedis</taxon>
        <taxon>Zoopagomycota</taxon>
        <taxon>Kickxellomycotina</taxon>
        <taxon>Kickxellomycetes</taxon>
        <taxon>Kickxellales</taxon>
        <taxon>Kickxellaceae</taxon>
        <taxon>Kickxella</taxon>
    </lineage>
</organism>
<dbReference type="EMBL" id="JANBPG010001594">
    <property type="protein sequence ID" value="KAJ1889176.1"/>
    <property type="molecule type" value="Genomic_DNA"/>
</dbReference>
<evidence type="ECO:0000313" key="1">
    <source>
        <dbReference type="EMBL" id="KAJ1889176.1"/>
    </source>
</evidence>
<evidence type="ECO:0000313" key="2">
    <source>
        <dbReference type="Proteomes" id="UP001150581"/>
    </source>
</evidence>
<reference evidence="1" key="1">
    <citation type="submission" date="2022-07" db="EMBL/GenBank/DDBJ databases">
        <title>Phylogenomic reconstructions and comparative analyses of Kickxellomycotina fungi.</title>
        <authorList>
            <person name="Reynolds N.K."/>
            <person name="Stajich J.E."/>
            <person name="Barry K."/>
            <person name="Grigoriev I.V."/>
            <person name="Crous P."/>
            <person name="Smith M.E."/>
        </authorList>
    </citation>
    <scope>NUCLEOTIDE SEQUENCE</scope>
    <source>
        <strain evidence="1">Benny 63K</strain>
    </source>
</reference>
<dbReference type="Proteomes" id="UP001150581">
    <property type="component" value="Unassembled WGS sequence"/>
</dbReference>
<name>A0ACC1I7D6_9FUNG</name>
<protein>
    <submittedName>
        <fullName evidence="1">Uncharacterized protein</fullName>
    </submittedName>
</protein>
<accession>A0ACC1I7D6</accession>
<gene>
    <name evidence="1" type="ORF">LPJ66_008176</name>
</gene>
<keyword evidence="2" id="KW-1185">Reference proteome</keyword>
<proteinExistence type="predicted"/>
<comment type="caution">
    <text evidence="1">The sequence shown here is derived from an EMBL/GenBank/DDBJ whole genome shotgun (WGS) entry which is preliminary data.</text>
</comment>
<sequence length="524" mass="53059">MTSSSIRDTVSRRAQALCEASIPATLTILACWHSSTTAPTVRVAGALLAMLALWQSAQIADGAVSRGQRKDAGSGRAWATLLVPLVLLAKGADAPAWAAPAAQAMALESALFLGAEGPRAPPMHRRVGVWAVGVGALAWGSSSGVGGGSTVAAALAAGCLGAAQHWLAAYAMSRFPRSFTVGEAAVGAQAVVLAAAHLAAGAAGGGSVAAATAAAEAACVALLALAQALAMATAGARAYTRRVVAFLVLSPAFAALALALTALASGASPAAWALHAALLLRAPAHLAVLGYWALLLAAAGALAARMRWLGAGAETGAAPPSKLQLHVRRKAYHLLATALFAPALLHAPLLLHLSFTAALAAFVLAECLRALRVPGCSAAIDAFLRRFTDHRDTARLVTSHFHLLLGCALPLWLGGPSRLAQLSGVLALGLADSAASLVGVRFGSHRWWFATSRAPKSIEGSAAFALSLFGACCAAGHVAGELCAWPWLALVCALMAALEALTEQNDNLVVPLAMYAAVHVLLLG</sequence>